<feature type="transmembrane region" description="Helical" evidence="10">
    <location>
        <begin position="50"/>
        <end position="72"/>
    </location>
</feature>
<dbReference type="GO" id="GO:0006885">
    <property type="term" value="P:regulation of pH"/>
    <property type="evidence" value="ECO:0007669"/>
    <property type="project" value="TreeGrafter"/>
</dbReference>
<dbReference type="EMBL" id="CAXHTB010000014">
    <property type="protein sequence ID" value="CAL0320423.1"/>
    <property type="molecule type" value="Genomic_DNA"/>
</dbReference>
<name>A0AAV1XGF6_LUPLU</name>
<feature type="transmembrane region" description="Helical" evidence="10">
    <location>
        <begin position="362"/>
        <end position="386"/>
    </location>
</feature>
<dbReference type="InterPro" id="IPR050794">
    <property type="entry name" value="CPA2_transporter"/>
</dbReference>
<dbReference type="GO" id="GO:1902600">
    <property type="term" value="P:proton transmembrane transport"/>
    <property type="evidence" value="ECO:0007669"/>
    <property type="project" value="InterPro"/>
</dbReference>
<dbReference type="InterPro" id="IPR038770">
    <property type="entry name" value="Na+/solute_symporter_sf"/>
</dbReference>
<dbReference type="InterPro" id="IPR006153">
    <property type="entry name" value="Cation/H_exchanger_TM"/>
</dbReference>
<dbReference type="GO" id="GO:0006813">
    <property type="term" value="P:potassium ion transport"/>
    <property type="evidence" value="ECO:0007669"/>
    <property type="project" value="UniProtKB-KW"/>
</dbReference>
<evidence type="ECO:0000256" key="3">
    <source>
        <dbReference type="ARBA" id="ARBA00022538"/>
    </source>
</evidence>
<feature type="transmembrane region" description="Helical" evidence="10">
    <location>
        <begin position="215"/>
        <end position="238"/>
    </location>
</feature>
<dbReference type="Pfam" id="PF23256">
    <property type="entry name" value="CHX17_2nd"/>
    <property type="match status" value="1"/>
</dbReference>
<feature type="transmembrane region" description="Helical" evidence="10">
    <location>
        <begin position="250"/>
        <end position="272"/>
    </location>
</feature>
<evidence type="ECO:0000259" key="12">
    <source>
        <dbReference type="Pfam" id="PF23256"/>
    </source>
</evidence>
<dbReference type="Gene3D" id="1.20.1530.20">
    <property type="match status" value="1"/>
</dbReference>
<keyword evidence="8 10" id="KW-0472">Membrane</keyword>
<sequence length="797" mass="88326">MNVPGNATLFFSVVKIDDSNNLVCFEAPPNIVSDGIFSGKTNGRTPMKSFLPIFEIQMLLIFVLTQICHFILKPLRLPQFIPQMTAGLILGSLGTTEISKDMMNMLFPYGTHGVISSISSFGYVLFIFINGVQMDFSLITRTGRKAWAIAVIGIAVPLIAGHPLLYFINHHMDTGFGGAYKDIYISLVSSTVTMFAVTATLLNELQIQNSELGRLALSSALAMDILSTILTTTGSVIAKYADYHMIWKNLLLLFGMAFLVPLVCRPLMFLVIKHTPEGRPVKNAFIYIIVAMVLLLGWLSVYINQDFVLGAFILGLSVPEGPPLGSALVKKLHFFGSWFLLPIFVTTSVMRVDLFMEYPHGMVIAISSIVLFIHIAKIVACFVPAVYCNLPTKDAFSLALILNCKGVVEIGLYCSLYDSKVISAQTYAILMVFVMIISSIVQVSVKMLYDPSEKYAGYQRRNIMGLKSYSELNIVACIHKPHHISPISDSLDLCCPTTENPITVDVIHLVELVGRALPLFIPHGLQRQSSLGFQKSYSDDVILAFDVYEHENEGAAKIHTYTAISPSNLMYEDVCHLALDKVASLIILPFHQRWSSDGSLESDDKNIRALNNKVLEISPCSVGILVSRANNTRIRQSSCVRLAMIFLGGKDDREALCLAKRAIRNMRIHLVVYHVVLNIKEQMQRDSENIHDNAALRDIDMGMKNVTYQEIKTNDGPETASFLGDIVNEHDYFIVGRRHGVNSPQTEGLSDWSEFPELGAIGDYLASPDFKTTASILVVQQQVSKLLKSTKSGGWLL</sequence>
<feature type="domain" description="Cation/H+ exchanger transmembrane" evidence="11">
    <location>
        <begin position="64"/>
        <end position="443"/>
    </location>
</feature>
<proteinExistence type="inferred from homology"/>
<evidence type="ECO:0000256" key="7">
    <source>
        <dbReference type="ARBA" id="ARBA00023065"/>
    </source>
</evidence>
<evidence type="ECO:0008006" key="15">
    <source>
        <dbReference type="Google" id="ProtNLM"/>
    </source>
</evidence>
<feature type="transmembrane region" description="Helical" evidence="10">
    <location>
        <begin position="428"/>
        <end position="449"/>
    </location>
</feature>
<organism evidence="13 14">
    <name type="scientific">Lupinus luteus</name>
    <name type="common">European yellow lupine</name>
    <dbReference type="NCBI Taxonomy" id="3873"/>
    <lineage>
        <taxon>Eukaryota</taxon>
        <taxon>Viridiplantae</taxon>
        <taxon>Streptophyta</taxon>
        <taxon>Embryophyta</taxon>
        <taxon>Tracheophyta</taxon>
        <taxon>Spermatophyta</taxon>
        <taxon>Magnoliopsida</taxon>
        <taxon>eudicotyledons</taxon>
        <taxon>Gunneridae</taxon>
        <taxon>Pentapetalae</taxon>
        <taxon>rosids</taxon>
        <taxon>fabids</taxon>
        <taxon>Fabales</taxon>
        <taxon>Fabaceae</taxon>
        <taxon>Papilionoideae</taxon>
        <taxon>50 kb inversion clade</taxon>
        <taxon>genistoids sensu lato</taxon>
        <taxon>core genistoids</taxon>
        <taxon>Genisteae</taxon>
        <taxon>Lupinus</taxon>
    </lineage>
</organism>
<keyword evidence="3" id="KW-0633">Potassium transport</keyword>
<feature type="transmembrane region" description="Helical" evidence="10">
    <location>
        <begin position="332"/>
        <end position="350"/>
    </location>
</feature>
<evidence type="ECO:0000256" key="5">
    <source>
        <dbReference type="ARBA" id="ARBA00022958"/>
    </source>
</evidence>
<evidence type="ECO:0000313" key="13">
    <source>
        <dbReference type="EMBL" id="CAL0320423.1"/>
    </source>
</evidence>
<dbReference type="Proteomes" id="UP001497480">
    <property type="component" value="Unassembled WGS sequence"/>
</dbReference>
<reference evidence="13 14" key="1">
    <citation type="submission" date="2024-03" db="EMBL/GenBank/DDBJ databases">
        <authorList>
            <person name="Martinez-Hernandez J."/>
        </authorList>
    </citation>
    <scope>NUCLEOTIDE SEQUENCE [LARGE SCALE GENOMIC DNA]</scope>
</reference>
<keyword evidence="5" id="KW-0630">Potassium</keyword>
<gene>
    <name evidence="13" type="ORF">LLUT_LOCUS21483</name>
</gene>
<dbReference type="PANTHER" id="PTHR32468">
    <property type="entry name" value="CATION/H + ANTIPORTER"/>
    <property type="match status" value="1"/>
</dbReference>
<protein>
    <recommendedName>
        <fullName evidence="15">Cation/H+ exchanger domain-containing protein</fullName>
    </recommendedName>
</protein>
<keyword evidence="6 10" id="KW-1133">Transmembrane helix</keyword>
<accession>A0AAV1XGF6</accession>
<dbReference type="Pfam" id="PF00999">
    <property type="entry name" value="Na_H_Exchanger"/>
    <property type="match status" value="1"/>
</dbReference>
<comment type="subcellular location">
    <subcellularLocation>
        <location evidence="1">Membrane</location>
        <topology evidence="1">Multi-pass membrane protein</topology>
    </subcellularLocation>
</comment>
<evidence type="ECO:0000256" key="1">
    <source>
        <dbReference type="ARBA" id="ARBA00004141"/>
    </source>
</evidence>
<feature type="transmembrane region" description="Helical" evidence="10">
    <location>
        <begin position="183"/>
        <end position="203"/>
    </location>
</feature>
<feature type="domain" description="Cation/H(+) antiporter central" evidence="12">
    <location>
        <begin position="506"/>
        <end position="630"/>
    </location>
</feature>
<dbReference type="AlphaFoldDB" id="A0AAV1XGF6"/>
<evidence type="ECO:0000256" key="10">
    <source>
        <dbReference type="SAM" id="Phobius"/>
    </source>
</evidence>
<evidence type="ECO:0000313" key="14">
    <source>
        <dbReference type="Proteomes" id="UP001497480"/>
    </source>
</evidence>
<dbReference type="GO" id="GO:0012505">
    <property type="term" value="C:endomembrane system"/>
    <property type="evidence" value="ECO:0007669"/>
    <property type="project" value="TreeGrafter"/>
</dbReference>
<evidence type="ECO:0000256" key="9">
    <source>
        <dbReference type="ARBA" id="ARBA00038341"/>
    </source>
</evidence>
<dbReference type="PANTHER" id="PTHR32468:SF120">
    <property type="entry name" value="CATION_H+ EXCHANGER 3"/>
    <property type="match status" value="1"/>
</dbReference>
<dbReference type="GO" id="GO:0016020">
    <property type="term" value="C:membrane"/>
    <property type="evidence" value="ECO:0007669"/>
    <property type="project" value="UniProtKB-SubCell"/>
</dbReference>
<comment type="similarity">
    <text evidence="9">Belongs to the monovalent cation:proton antiporter 2 (CPA2) transporter (TC 2.A.37) family. CHX (TC 2.A.37.4) subfamily.</text>
</comment>
<evidence type="ECO:0000256" key="8">
    <source>
        <dbReference type="ARBA" id="ARBA00023136"/>
    </source>
</evidence>
<evidence type="ECO:0000256" key="6">
    <source>
        <dbReference type="ARBA" id="ARBA00022989"/>
    </source>
</evidence>
<keyword evidence="4 10" id="KW-0812">Transmembrane</keyword>
<evidence type="ECO:0000256" key="2">
    <source>
        <dbReference type="ARBA" id="ARBA00022448"/>
    </source>
</evidence>
<keyword evidence="14" id="KW-1185">Reference proteome</keyword>
<keyword evidence="2" id="KW-0813">Transport</keyword>
<feature type="transmembrane region" description="Helical" evidence="10">
    <location>
        <begin position="284"/>
        <end position="303"/>
    </location>
</feature>
<comment type="caution">
    <text evidence="13">The sequence shown here is derived from an EMBL/GenBank/DDBJ whole genome shotgun (WGS) entry which is preliminary data.</text>
</comment>
<feature type="transmembrane region" description="Helical" evidence="10">
    <location>
        <begin position="146"/>
        <end position="168"/>
    </location>
</feature>
<feature type="transmembrane region" description="Helical" evidence="10">
    <location>
        <begin position="109"/>
        <end position="134"/>
    </location>
</feature>
<dbReference type="GO" id="GO:0015297">
    <property type="term" value="F:antiporter activity"/>
    <property type="evidence" value="ECO:0007669"/>
    <property type="project" value="InterPro"/>
</dbReference>
<evidence type="ECO:0000256" key="4">
    <source>
        <dbReference type="ARBA" id="ARBA00022692"/>
    </source>
</evidence>
<keyword evidence="7" id="KW-0406">Ion transport</keyword>
<evidence type="ECO:0000259" key="11">
    <source>
        <dbReference type="Pfam" id="PF00999"/>
    </source>
</evidence>
<dbReference type="InterPro" id="IPR057291">
    <property type="entry name" value="CHX17_2nd"/>
</dbReference>